<dbReference type="AlphaFoldDB" id="A0A0R2E1B9"/>
<organism evidence="3 4">
    <name type="scientific">Liquorilactobacillus sucicola DSM 21376 = JCM 15457</name>
    <dbReference type="NCBI Taxonomy" id="1423806"/>
    <lineage>
        <taxon>Bacteria</taxon>
        <taxon>Bacillati</taxon>
        <taxon>Bacillota</taxon>
        <taxon>Bacilli</taxon>
        <taxon>Lactobacillales</taxon>
        <taxon>Lactobacillaceae</taxon>
        <taxon>Liquorilactobacillus</taxon>
    </lineage>
</organism>
<evidence type="ECO:0000313" key="4">
    <source>
        <dbReference type="Proteomes" id="UP000050961"/>
    </source>
</evidence>
<reference evidence="3 4" key="1">
    <citation type="journal article" date="2015" name="Genome Announc.">
        <title>Expanding the biotechnology potential of lactobacilli through comparative genomics of 213 strains and associated genera.</title>
        <authorList>
            <person name="Sun Z."/>
            <person name="Harris H.M."/>
            <person name="McCann A."/>
            <person name="Guo C."/>
            <person name="Argimon S."/>
            <person name="Zhang W."/>
            <person name="Yang X."/>
            <person name="Jeffery I.B."/>
            <person name="Cooney J.C."/>
            <person name="Kagawa T.F."/>
            <person name="Liu W."/>
            <person name="Song Y."/>
            <person name="Salvetti E."/>
            <person name="Wrobel A."/>
            <person name="Rasinkangas P."/>
            <person name="Parkhill J."/>
            <person name="Rea M.C."/>
            <person name="O'Sullivan O."/>
            <person name="Ritari J."/>
            <person name="Douillard F.P."/>
            <person name="Paul Ross R."/>
            <person name="Yang R."/>
            <person name="Briner A.E."/>
            <person name="Felis G.E."/>
            <person name="de Vos W.M."/>
            <person name="Barrangou R."/>
            <person name="Klaenhammer T.R."/>
            <person name="Caufield P.W."/>
            <person name="Cui Y."/>
            <person name="Zhang H."/>
            <person name="O'Toole P.W."/>
        </authorList>
    </citation>
    <scope>NUCLEOTIDE SEQUENCE [LARGE SCALE GENOMIC DNA]</scope>
    <source>
        <strain evidence="3 4">DSM 21376</strain>
    </source>
</reference>
<name>A0A0R2E1B9_9LACO</name>
<dbReference type="PATRIC" id="fig|1423806.3.peg.1397"/>
<proteinExistence type="predicted"/>
<gene>
    <name evidence="3" type="ORF">FD15_GL001376</name>
</gene>
<dbReference type="eggNOG" id="COG1073">
    <property type="taxonomic scope" value="Bacteria"/>
</dbReference>
<keyword evidence="1" id="KW-0812">Transmembrane</keyword>
<keyword evidence="1" id="KW-0472">Membrane</keyword>
<dbReference type="PANTHER" id="PTHR43358:SF4">
    <property type="entry name" value="ALPHA_BETA HYDROLASE FOLD-1 DOMAIN-CONTAINING PROTEIN"/>
    <property type="match status" value="1"/>
</dbReference>
<dbReference type="EMBL" id="AYZF01000013">
    <property type="protein sequence ID" value="KRN06180.1"/>
    <property type="molecule type" value="Genomic_DNA"/>
</dbReference>
<dbReference type="Proteomes" id="UP000050961">
    <property type="component" value="Unassembled WGS sequence"/>
</dbReference>
<dbReference type="PANTHER" id="PTHR43358">
    <property type="entry name" value="ALPHA/BETA-HYDROLASE"/>
    <property type="match status" value="1"/>
</dbReference>
<dbReference type="InterPro" id="IPR029058">
    <property type="entry name" value="AB_hydrolase_fold"/>
</dbReference>
<accession>A0A0R2E1B9</accession>
<keyword evidence="4" id="KW-1185">Reference proteome</keyword>
<dbReference type="SUPFAM" id="SSF53474">
    <property type="entry name" value="alpha/beta-Hydrolases"/>
    <property type="match status" value="1"/>
</dbReference>
<keyword evidence="3" id="KW-0378">Hydrolase</keyword>
<dbReference type="STRING" id="1423806.FD15_GL001376"/>
<evidence type="ECO:0000259" key="2">
    <source>
        <dbReference type="Pfam" id="PF12146"/>
    </source>
</evidence>
<dbReference type="Pfam" id="PF12146">
    <property type="entry name" value="Hydrolase_4"/>
    <property type="match status" value="1"/>
</dbReference>
<sequence length="334" mass="38096">MGTCGKKFFAVSPLLSEDIGEDILFKKKFFVYSLLTLVIAVILGITGASVYLYYFAFEPQKPLNSGMASKKKIRLKRDKKWLAETKQQLWTEESAGQNLKLKAAYLPAARATDKTIIVAHGYQEDHMQMASYMRMFHKMGYNVLAPDDRGAGKSQGKYIGFGWPDRLDYVKWIRQVIRKNGVRSQIGLFGVSMGGATVMMTSGEHLPQQVKAIVEDSGYSSIEDELAYELKQRFKMPKQPLITTASWFTEAKAGFDFKRGSSVKQLKKNQLPIFFIHGGADKFVPTKMVYQNYRATLAPKKIWVVPETSHAMAYYEYPKTYEQRVGTFFRSWLK</sequence>
<dbReference type="InterPro" id="IPR022742">
    <property type="entry name" value="Hydrolase_4"/>
</dbReference>
<keyword evidence="1" id="KW-1133">Transmembrane helix</keyword>
<protein>
    <submittedName>
        <fullName evidence="3">Cell surface hydrolase, membrane-bound</fullName>
    </submittedName>
</protein>
<evidence type="ECO:0000256" key="1">
    <source>
        <dbReference type="SAM" id="Phobius"/>
    </source>
</evidence>
<comment type="caution">
    <text evidence="3">The sequence shown here is derived from an EMBL/GenBank/DDBJ whole genome shotgun (WGS) entry which is preliminary data.</text>
</comment>
<evidence type="ECO:0000313" key="3">
    <source>
        <dbReference type="EMBL" id="KRN06180.1"/>
    </source>
</evidence>
<dbReference type="InterPro" id="IPR052920">
    <property type="entry name" value="DNA-binding_regulatory"/>
</dbReference>
<feature type="domain" description="Serine aminopeptidase S33" evidence="2">
    <location>
        <begin position="112"/>
        <end position="219"/>
    </location>
</feature>
<dbReference type="Gene3D" id="3.40.50.1820">
    <property type="entry name" value="alpha/beta hydrolase"/>
    <property type="match status" value="1"/>
</dbReference>
<feature type="transmembrane region" description="Helical" evidence="1">
    <location>
        <begin position="29"/>
        <end position="54"/>
    </location>
</feature>
<dbReference type="GO" id="GO:0016787">
    <property type="term" value="F:hydrolase activity"/>
    <property type="evidence" value="ECO:0007669"/>
    <property type="project" value="UniProtKB-KW"/>
</dbReference>